<dbReference type="Proteomes" id="UP000698800">
    <property type="component" value="Unassembled WGS sequence"/>
</dbReference>
<dbReference type="SUPFAM" id="SSF53474">
    <property type="entry name" value="alpha/beta-Hydrolases"/>
    <property type="match status" value="1"/>
</dbReference>
<organism evidence="4 5">
    <name type="scientific">Glutinoglossum americanum</name>
    <dbReference type="NCBI Taxonomy" id="1670608"/>
    <lineage>
        <taxon>Eukaryota</taxon>
        <taxon>Fungi</taxon>
        <taxon>Dikarya</taxon>
        <taxon>Ascomycota</taxon>
        <taxon>Pezizomycotina</taxon>
        <taxon>Geoglossomycetes</taxon>
        <taxon>Geoglossales</taxon>
        <taxon>Geoglossaceae</taxon>
        <taxon>Glutinoglossum</taxon>
    </lineage>
</organism>
<evidence type="ECO:0000313" key="4">
    <source>
        <dbReference type="EMBL" id="KAH0537002.1"/>
    </source>
</evidence>
<dbReference type="Pfam" id="PF00561">
    <property type="entry name" value="Abhydrolase_1"/>
    <property type="match status" value="1"/>
</dbReference>
<dbReference type="EMBL" id="JAGHQL010000168">
    <property type="protein sequence ID" value="KAH0537002.1"/>
    <property type="molecule type" value="Genomic_DNA"/>
</dbReference>
<comment type="caution">
    <text evidence="4">The sequence shown here is derived from an EMBL/GenBank/DDBJ whole genome shotgun (WGS) entry which is preliminary data.</text>
</comment>
<sequence>MSKIHGWPDLSIGWRYQINTLLDLDLRVVVPDMMGYGGTDAPKVPPETLALYGMKRAADDIRELANQLGVHKIILGGHDWGGAIVYRVCLYYPEFVTHLITVTTPYLPLAKEYIPMEKLVNERIPSFRYQLQLVGPDVEAKIQTRDQIKEFLNAVYGGKGPNGEIGFTATDGVLFQNLSVLRPTPLVSAKELDYYADEFARHGLHGPRKAALPLTSVANTQANKHAVNWYRAMHQNFDDEKEWYVHANCEKLGQNKLYSRLDSLTSSMINIPVLFIRATKDMALVESLSMGMEKYIPNLTRRVVKSSHWALWQAPGQVNEYIKEWLDTVYFGASSKI</sequence>
<dbReference type="InterPro" id="IPR000073">
    <property type="entry name" value="AB_hydrolase_1"/>
</dbReference>
<proteinExistence type="inferred from homology"/>
<dbReference type="InterPro" id="IPR029058">
    <property type="entry name" value="AB_hydrolase_fold"/>
</dbReference>
<protein>
    <recommendedName>
        <fullName evidence="3">AB hydrolase-1 domain-containing protein</fullName>
    </recommendedName>
</protein>
<evidence type="ECO:0000256" key="1">
    <source>
        <dbReference type="ARBA" id="ARBA00022801"/>
    </source>
</evidence>
<comment type="similarity">
    <text evidence="2">Belongs to the AB hydrolase superfamily. Epoxide hydrolase family.</text>
</comment>
<dbReference type="PRINTS" id="PR00412">
    <property type="entry name" value="EPOXHYDRLASE"/>
</dbReference>
<reference evidence="4" key="1">
    <citation type="submission" date="2021-03" db="EMBL/GenBank/DDBJ databases">
        <title>Comparative genomics and phylogenomic investigation of the class Geoglossomycetes provide insights into ecological specialization and systematics.</title>
        <authorList>
            <person name="Melie T."/>
            <person name="Pirro S."/>
            <person name="Miller A.N."/>
            <person name="Quandt A."/>
        </authorList>
    </citation>
    <scope>NUCLEOTIDE SEQUENCE</scope>
    <source>
        <strain evidence="4">GBOQ0MN5Z8</strain>
    </source>
</reference>
<evidence type="ECO:0000259" key="3">
    <source>
        <dbReference type="Pfam" id="PF00561"/>
    </source>
</evidence>
<feature type="domain" description="AB hydrolase-1" evidence="3">
    <location>
        <begin position="4"/>
        <end position="113"/>
    </location>
</feature>
<evidence type="ECO:0000256" key="2">
    <source>
        <dbReference type="ARBA" id="ARBA00038334"/>
    </source>
</evidence>
<dbReference type="Gene3D" id="3.40.50.1820">
    <property type="entry name" value="alpha/beta hydrolase"/>
    <property type="match status" value="1"/>
</dbReference>
<accession>A0A9P8HWW7</accession>
<dbReference type="InterPro" id="IPR000639">
    <property type="entry name" value="Epox_hydrolase-like"/>
</dbReference>
<evidence type="ECO:0000313" key="5">
    <source>
        <dbReference type="Proteomes" id="UP000698800"/>
    </source>
</evidence>
<dbReference type="PANTHER" id="PTHR43329">
    <property type="entry name" value="EPOXIDE HYDROLASE"/>
    <property type="match status" value="1"/>
</dbReference>
<keyword evidence="1" id="KW-0378">Hydrolase</keyword>
<gene>
    <name evidence="4" type="ORF">FGG08_006174</name>
</gene>
<keyword evidence="5" id="KW-1185">Reference proteome</keyword>
<dbReference type="OrthoDB" id="408373at2759"/>
<name>A0A9P8HWW7_9PEZI</name>
<dbReference type="PRINTS" id="PR00111">
    <property type="entry name" value="ABHYDROLASE"/>
</dbReference>
<dbReference type="GO" id="GO:0016787">
    <property type="term" value="F:hydrolase activity"/>
    <property type="evidence" value="ECO:0007669"/>
    <property type="project" value="UniProtKB-KW"/>
</dbReference>
<dbReference type="AlphaFoldDB" id="A0A9P8HWW7"/>